<dbReference type="EMBL" id="JADBEF010000001">
    <property type="protein sequence ID" value="MBE1557663.1"/>
    <property type="molecule type" value="Genomic_DNA"/>
</dbReference>
<dbReference type="RefSeq" id="WP_225958414.1">
    <property type="nucleotide sequence ID" value="NZ_BAAASY010000047.1"/>
</dbReference>
<name>A0ABR9K6M2_9ACTN</name>
<sequence>MLCESLDHDLRWRDPVGYERMHRQICHYALDRLLRDAQDPRACMAVMRTIGHLRRRGGIVHRYISRGDGEDLRASRANPADHDELVALTRETHGEVTAASVRFWLGRQPEAFSLLRCRRSDRLRAFTSRLTLRAPEREELENDPVIAEIWHDVGRRMSVPPAAHIAIARHLVGPDFKDLATGPSPVTDVFLARMLHSWLHEPATAASYLVVTDGRWWRPLMEHMGQYEVACAGHPDAIFGHDWLADPPKVWRDRHLDEELWAERHPILFDCATQSHLSNW</sequence>
<accession>A0ABR9K6M2</accession>
<comment type="caution">
    <text evidence="1">The sequence shown here is derived from an EMBL/GenBank/DDBJ whole genome shotgun (WGS) entry which is preliminary data.</text>
</comment>
<evidence type="ECO:0000313" key="1">
    <source>
        <dbReference type="EMBL" id="MBE1557663.1"/>
    </source>
</evidence>
<gene>
    <name evidence="1" type="ORF">H4W81_000442</name>
</gene>
<reference evidence="1 2" key="1">
    <citation type="submission" date="2020-10" db="EMBL/GenBank/DDBJ databases">
        <title>Sequencing the genomes of 1000 actinobacteria strains.</title>
        <authorList>
            <person name="Klenk H.-P."/>
        </authorList>
    </citation>
    <scope>NUCLEOTIDE SEQUENCE [LARGE SCALE GENOMIC DNA]</scope>
    <source>
        <strain evidence="1 2">DSM 43748</strain>
    </source>
</reference>
<proteinExistence type="predicted"/>
<protein>
    <submittedName>
        <fullName evidence="1">Uncharacterized protein</fullName>
    </submittedName>
</protein>
<keyword evidence="2" id="KW-1185">Reference proteome</keyword>
<evidence type="ECO:0000313" key="2">
    <source>
        <dbReference type="Proteomes" id="UP000661607"/>
    </source>
</evidence>
<organism evidence="1 2">
    <name type="scientific">Nonomuraea africana</name>
    <dbReference type="NCBI Taxonomy" id="46171"/>
    <lineage>
        <taxon>Bacteria</taxon>
        <taxon>Bacillati</taxon>
        <taxon>Actinomycetota</taxon>
        <taxon>Actinomycetes</taxon>
        <taxon>Streptosporangiales</taxon>
        <taxon>Streptosporangiaceae</taxon>
        <taxon>Nonomuraea</taxon>
    </lineage>
</organism>
<dbReference type="Proteomes" id="UP000661607">
    <property type="component" value="Unassembled WGS sequence"/>
</dbReference>